<accession>A0ABV7KW30</accession>
<gene>
    <name evidence="1" type="ORF">ACFOGJ_04730</name>
</gene>
<protein>
    <submittedName>
        <fullName evidence="1">SRPBCC family protein</fullName>
    </submittedName>
</protein>
<sequence>MAKQVRTEAYIAAPPLRVWEVLADFDGYAEWNPLNIRASGNAAPGARIPITFRNPARAGSTIDMTVTITECEPGKALAWVGRIPVMFTGRHFFRLSPEGEGTRLEHGEDMSGLIPLTFSRRTMSHSFGPAYEAVNAALADRVAALAAARD</sequence>
<dbReference type="CDD" id="cd07822">
    <property type="entry name" value="SRPBCC_4"/>
    <property type="match status" value="1"/>
</dbReference>
<keyword evidence="2" id="KW-1185">Reference proteome</keyword>
<dbReference type="Pfam" id="PF10604">
    <property type="entry name" value="Polyketide_cyc2"/>
    <property type="match status" value="1"/>
</dbReference>
<dbReference type="SUPFAM" id="SSF55961">
    <property type="entry name" value="Bet v1-like"/>
    <property type="match status" value="1"/>
</dbReference>
<dbReference type="PANTHER" id="PTHR36166:SF1">
    <property type="entry name" value="SRPBCC DOMAIN-CONTAINING PROTEIN"/>
    <property type="match status" value="1"/>
</dbReference>
<dbReference type="Gene3D" id="3.30.530.20">
    <property type="match status" value="1"/>
</dbReference>
<organism evidence="1 2">
    <name type="scientific">Marinibaculum pumilum</name>
    <dbReference type="NCBI Taxonomy" id="1766165"/>
    <lineage>
        <taxon>Bacteria</taxon>
        <taxon>Pseudomonadati</taxon>
        <taxon>Pseudomonadota</taxon>
        <taxon>Alphaproteobacteria</taxon>
        <taxon>Rhodospirillales</taxon>
        <taxon>Rhodospirillaceae</taxon>
        <taxon>Marinibaculum</taxon>
    </lineage>
</organism>
<evidence type="ECO:0000313" key="2">
    <source>
        <dbReference type="Proteomes" id="UP001595528"/>
    </source>
</evidence>
<reference evidence="2" key="1">
    <citation type="journal article" date="2019" name="Int. J. Syst. Evol. Microbiol.">
        <title>The Global Catalogue of Microorganisms (GCM) 10K type strain sequencing project: providing services to taxonomists for standard genome sequencing and annotation.</title>
        <authorList>
            <consortium name="The Broad Institute Genomics Platform"/>
            <consortium name="The Broad Institute Genome Sequencing Center for Infectious Disease"/>
            <person name="Wu L."/>
            <person name="Ma J."/>
        </authorList>
    </citation>
    <scope>NUCLEOTIDE SEQUENCE [LARGE SCALE GENOMIC DNA]</scope>
    <source>
        <strain evidence="2">KCTC 42964</strain>
    </source>
</reference>
<dbReference type="InterPro" id="IPR023393">
    <property type="entry name" value="START-like_dom_sf"/>
</dbReference>
<evidence type="ECO:0000313" key="1">
    <source>
        <dbReference type="EMBL" id="MFC3226522.1"/>
    </source>
</evidence>
<dbReference type="RefSeq" id="WP_379898544.1">
    <property type="nucleotide sequence ID" value="NZ_JBHRTR010000013.1"/>
</dbReference>
<comment type="caution">
    <text evidence="1">The sequence shown here is derived from an EMBL/GenBank/DDBJ whole genome shotgun (WGS) entry which is preliminary data.</text>
</comment>
<dbReference type="Proteomes" id="UP001595528">
    <property type="component" value="Unassembled WGS sequence"/>
</dbReference>
<proteinExistence type="predicted"/>
<dbReference type="InterPro" id="IPR019587">
    <property type="entry name" value="Polyketide_cyclase/dehydratase"/>
</dbReference>
<name>A0ABV7KW30_9PROT</name>
<dbReference type="PANTHER" id="PTHR36166">
    <property type="entry name" value="CHROMOSOME 9, WHOLE GENOME SHOTGUN SEQUENCE"/>
    <property type="match status" value="1"/>
</dbReference>
<dbReference type="EMBL" id="JBHRTR010000013">
    <property type="protein sequence ID" value="MFC3226522.1"/>
    <property type="molecule type" value="Genomic_DNA"/>
</dbReference>